<dbReference type="PROSITE" id="PS50088">
    <property type="entry name" value="ANK_REPEAT"/>
    <property type="match status" value="4"/>
</dbReference>
<dbReference type="EMBL" id="JXCE01000102">
    <property type="protein sequence ID" value="KPA41268.1"/>
    <property type="molecule type" value="Genomic_DNA"/>
</dbReference>
<feature type="repeat" description="ANK" evidence="2">
    <location>
        <begin position="1466"/>
        <end position="1498"/>
    </location>
</feature>
<feature type="domain" description="Heterokaryon incompatibility" evidence="5">
    <location>
        <begin position="74"/>
        <end position="218"/>
    </location>
</feature>
<accession>A0A0M9EWD0</accession>
<feature type="compositionally biased region" description="Acidic residues" evidence="3">
    <location>
        <begin position="1"/>
        <end position="10"/>
    </location>
</feature>
<dbReference type="PRINTS" id="PR01415">
    <property type="entry name" value="ANKYRIN"/>
</dbReference>
<evidence type="ECO:0000256" key="2">
    <source>
        <dbReference type="PROSITE-ProRule" id="PRU00023"/>
    </source>
</evidence>
<feature type="repeat" description="ANK" evidence="2">
    <location>
        <begin position="1499"/>
        <end position="1531"/>
    </location>
</feature>
<feature type="domain" description="Nephrocystin 3-like N-terminal" evidence="7">
    <location>
        <begin position="953"/>
        <end position="1115"/>
    </location>
</feature>
<keyword evidence="1" id="KW-0677">Repeat</keyword>
<evidence type="ECO:0000259" key="5">
    <source>
        <dbReference type="Pfam" id="PF06985"/>
    </source>
</evidence>
<dbReference type="GO" id="GO:0009116">
    <property type="term" value="P:nucleoside metabolic process"/>
    <property type="evidence" value="ECO:0007669"/>
    <property type="project" value="InterPro"/>
</dbReference>
<dbReference type="Gene3D" id="3.40.50.1580">
    <property type="entry name" value="Nucleoside phosphorylase domain"/>
    <property type="match status" value="1"/>
</dbReference>
<organism evidence="8 9">
    <name type="scientific">Fusarium langsethiae</name>
    <dbReference type="NCBI Taxonomy" id="179993"/>
    <lineage>
        <taxon>Eukaryota</taxon>
        <taxon>Fungi</taxon>
        <taxon>Dikarya</taxon>
        <taxon>Ascomycota</taxon>
        <taxon>Pezizomycotina</taxon>
        <taxon>Sordariomycetes</taxon>
        <taxon>Hypocreomycetidae</taxon>
        <taxon>Hypocreales</taxon>
        <taxon>Nectriaceae</taxon>
        <taxon>Fusarium</taxon>
    </lineage>
</organism>
<reference evidence="8 9" key="1">
    <citation type="submission" date="2015-04" db="EMBL/GenBank/DDBJ databases">
        <title>The draft genome sequence of Fusarium langsethiae, a T-2/HT-2 mycotoxin producer.</title>
        <authorList>
            <person name="Lysoe E."/>
            <person name="Divon H.H."/>
            <person name="Terzi V."/>
            <person name="Orru L."/>
            <person name="Lamontanara A."/>
            <person name="Kolseth A.-K."/>
            <person name="Frandsen R.J."/>
            <person name="Nielsen K."/>
            <person name="Thrane U."/>
        </authorList>
    </citation>
    <scope>NUCLEOTIDE SEQUENCE [LARGE SCALE GENOMIC DNA]</scope>
    <source>
        <strain evidence="8 9">Fl201059</strain>
    </source>
</reference>
<dbReference type="InterPro" id="IPR036770">
    <property type="entry name" value="Ankyrin_rpt-contain_sf"/>
</dbReference>
<dbReference type="SMART" id="SM00248">
    <property type="entry name" value="ANK"/>
    <property type="match status" value="5"/>
</dbReference>
<keyword evidence="9" id="KW-1185">Reference proteome</keyword>
<dbReference type="InterPro" id="IPR010730">
    <property type="entry name" value="HET"/>
</dbReference>
<evidence type="ECO:0000259" key="7">
    <source>
        <dbReference type="Pfam" id="PF24883"/>
    </source>
</evidence>
<dbReference type="InterPro" id="IPR027417">
    <property type="entry name" value="P-loop_NTPase"/>
</dbReference>
<dbReference type="InterPro" id="IPR053137">
    <property type="entry name" value="NLR-like"/>
</dbReference>
<keyword evidence="2" id="KW-0040">ANK repeat</keyword>
<feature type="region of interest" description="Disordered" evidence="3">
    <location>
        <begin position="1"/>
        <end position="37"/>
    </location>
</feature>
<dbReference type="PANTHER" id="PTHR46082">
    <property type="entry name" value="ATP/GTP-BINDING PROTEIN-RELATED"/>
    <property type="match status" value="1"/>
</dbReference>
<name>A0A0M9EWD0_FUSLA</name>
<dbReference type="InterPro" id="IPR056884">
    <property type="entry name" value="NPHP3-like_N"/>
</dbReference>
<dbReference type="Pfam" id="PF06985">
    <property type="entry name" value="HET"/>
    <property type="match status" value="1"/>
</dbReference>
<evidence type="ECO:0000313" key="9">
    <source>
        <dbReference type="Proteomes" id="UP000037904"/>
    </source>
</evidence>
<feature type="domain" description="DUF7069" evidence="6">
    <location>
        <begin position="1145"/>
        <end position="1213"/>
    </location>
</feature>
<dbReference type="Proteomes" id="UP000037904">
    <property type="component" value="Unassembled WGS sequence"/>
</dbReference>
<comment type="caution">
    <text evidence="8">The sequence shown here is derived from an EMBL/GenBank/DDBJ whole genome shotgun (WGS) entry which is preliminary data.</text>
</comment>
<feature type="repeat" description="ANK" evidence="2">
    <location>
        <begin position="1432"/>
        <end position="1464"/>
    </location>
</feature>
<dbReference type="InterPro" id="IPR055497">
    <property type="entry name" value="DUF7069"/>
</dbReference>
<feature type="compositionally biased region" description="Low complexity" evidence="3">
    <location>
        <begin position="17"/>
        <end position="34"/>
    </location>
</feature>
<evidence type="ECO:0000259" key="4">
    <source>
        <dbReference type="Pfam" id="PF01048"/>
    </source>
</evidence>
<sequence>MRQSKDDEEQTERLSDRSSSSSTSAASSPRSSSPYELLNRNRDCTRVLRIEAAKDDDPITCTLSEVAFSDRPKFDALSYMWGDEKAEHKITVNGVSYSVRQNLWDALHYLRRHAPGIDYWIDAICINQKDVDERSRQVRMMHHIYFRAQTVVVWLGKGYAEYETALPDLKALQHHMPSDQQATPGEPADAARNSPAERSLAEKLYKDNYWKRLWIIQEIAHAQKIRVCFGNSVTDWNLFTHFMVMHNFGSDGPIKLERQRVEKYTGSNTLLGLFQKYTEAECQDRKDKVYGLVGMASDARGFLIDYKKSPFEIWTDVMEFMNQHKLFYGKDILYVGHLVKFLLMGEECDPLQQIMRPYAPREGDATDMEDYEPFRLEAAILGCVISVGPQPHEIVGNLKTVDSWIEQIQANYKSDLGNAHRDNDRMIRTILELDDEILSMKCFDCRSTIIWDGPPRFMGNWIRELRNRSCGSDGNANSTSEHNTGNNSRLFQISLENPTPWKLGLASSDLEVGDVICWFGWPRRAVVVRAYDQGRAWKFQVVGTAVVAEDLREPRLDHSQRSDWYRDKKELTTFLDARTIFLCAITTEYVAAQEFLDEEHEGPDYVSHNDNNHYTLGRIGRHNVVMAVLPDNEYGKSSAAGVARDMMHSFPNVRIGLMVGIGGGAPGKYDIRLGDVVVSSGTNNGGVLGYDFGKDIQGKDFQVTGFLNQPPTLLRTAMSGLRAHYERRGHQLSETVNTILEKNKRLRRKYKQPETASDQLYKSEVTHDSSCTAICCYDEANLVLRPERDEDEDYPVIHYGLIASADKLMKNALTRDKLSEEHDVLCFEMEAAGLLNHFPCLVIRGICDYSDSHKNKAWQGYAAMVAAAYAKDLLYEIAPNRVEAEKTVGDILSGLQEVVQEQCDIAKQQFQSQEEREKERREQKCHQLFRLTTGSRDATYEWYKDRVEDRVQDTCMWFLEHKNFQTWLNQETGPLLVSADPGCGKSVLAKYLIDHGLPRSSTICYFFFKDQDQNTVRQALCALIHQLFSLKPFLIEHAMSRFRMNGQGLINSTDSLWEILQSAVQDPRASSIIIVLDALDECADSEFLDLMRNVRRQFHRRNSGYGKLRYLLTCRPYDQILSRFQALLRAFPNIHIPGEEKSEAISQEVNHVIKCRIDQMAIERQLPPQVKSSLEQRLQNTSHRTYLWVYLVFDYLAEGNFKKTPKGITSAIASLPRSVNEAYEQILNKTNQDPMVRKALCIILAASRPLTLSEMNVAVNLDNKVDSLDDIDLEDDEDFKARLRSWSREFLLADLGLRTAADAINTKCVDQNSFLNYSAKSWAQHFCKAAITDGATIVPSVRRLCDTRSKGFSVWFNIYRYKKDMVPPRDCDDLVIASYLGHLVIVKVLLQEGVEIEAKDTSLLWAALEGHEAVVKLLLERGADINLTGRYGRQTPLYVAAEHGHKAVVELLLEKGADVNTKSGRNLKTPVHIAALKGHNAITKLLIENGADTEDKDDKDWTPLYAAIDEGHETTVKLLLGAGADVNYESAYGTPWLVAKTPGVNIGDP</sequence>
<feature type="domain" description="Nucleoside phosphorylase" evidence="4">
    <location>
        <begin position="591"/>
        <end position="853"/>
    </location>
</feature>
<evidence type="ECO:0000259" key="6">
    <source>
        <dbReference type="Pfam" id="PF23239"/>
    </source>
</evidence>
<dbReference type="SUPFAM" id="SSF53167">
    <property type="entry name" value="Purine and uridine phosphorylases"/>
    <property type="match status" value="1"/>
</dbReference>
<dbReference type="PANTHER" id="PTHR46082:SF11">
    <property type="entry name" value="AAA+ ATPASE DOMAIN-CONTAINING PROTEIN-RELATED"/>
    <property type="match status" value="1"/>
</dbReference>
<dbReference type="Gene3D" id="3.40.50.300">
    <property type="entry name" value="P-loop containing nucleotide triphosphate hydrolases"/>
    <property type="match status" value="1"/>
</dbReference>
<proteinExistence type="predicted"/>
<dbReference type="Pfam" id="PF24883">
    <property type="entry name" value="NPHP3_N"/>
    <property type="match status" value="1"/>
</dbReference>
<dbReference type="InterPro" id="IPR002110">
    <property type="entry name" value="Ankyrin_rpt"/>
</dbReference>
<evidence type="ECO:0000256" key="3">
    <source>
        <dbReference type="SAM" id="MobiDB-lite"/>
    </source>
</evidence>
<dbReference type="Pfam" id="PF01048">
    <property type="entry name" value="PNP_UDP_1"/>
    <property type="match status" value="1"/>
</dbReference>
<evidence type="ECO:0000256" key="1">
    <source>
        <dbReference type="ARBA" id="ARBA00022737"/>
    </source>
</evidence>
<dbReference type="GO" id="GO:0003824">
    <property type="term" value="F:catalytic activity"/>
    <property type="evidence" value="ECO:0007669"/>
    <property type="project" value="InterPro"/>
</dbReference>
<dbReference type="SUPFAM" id="SSF52540">
    <property type="entry name" value="P-loop containing nucleoside triphosphate hydrolases"/>
    <property type="match status" value="1"/>
</dbReference>
<dbReference type="InterPro" id="IPR000845">
    <property type="entry name" value="Nucleoside_phosphorylase_d"/>
</dbReference>
<feature type="repeat" description="ANK" evidence="2">
    <location>
        <begin position="1398"/>
        <end position="1430"/>
    </location>
</feature>
<dbReference type="Pfam" id="PF12796">
    <property type="entry name" value="Ank_2"/>
    <property type="match status" value="2"/>
</dbReference>
<dbReference type="SUPFAM" id="SSF48403">
    <property type="entry name" value="Ankyrin repeat"/>
    <property type="match status" value="1"/>
</dbReference>
<dbReference type="Pfam" id="PF23239">
    <property type="entry name" value="DUF7069"/>
    <property type="match status" value="1"/>
</dbReference>
<evidence type="ECO:0000313" key="8">
    <source>
        <dbReference type="EMBL" id="KPA41268.1"/>
    </source>
</evidence>
<gene>
    <name evidence="8" type="ORF">FLAG1_05828</name>
</gene>
<dbReference type="PROSITE" id="PS50297">
    <property type="entry name" value="ANK_REP_REGION"/>
    <property type="match status" value="4"/>
</dbReference>
<protein>
    <submittedName>
        <fullName evidence="8">Uncharacterized protein</fullName>
    </submittedName>
</protein>
<dbReference type="InterPro" id="IPR035994">
    <property type="entry name" value="Nucleoside_phosphorylase_sf"/>
</dbReference>
<dbReference type="Gene3D" id="1.25.40.20">
    <property type="entry name" value="Ankyrin repeat-containing domain"/>
    <property type="match status" value="1"/>
</dbReference>